<keyword evidence="2" id="KW-1185">Reference proteome</keyword>
<protein>
    <submittedName>
        <fullName evidence="1">Uncharacterized protein</fullName>
    </submittedName>
</protein>
<evidence type="ECO:0000313" key="1">
    <source>
        <dbReference type="EMBL" id="MFD2052812.1"/>
    </source>
</evidence>
<organism evidence="1 2">
    <name type="scientific">Mesorhizobium calcicola</name>
    <dbReference type="NCBI Taxonomy" id="1300310"/>
    <lineage>
        <taxon>Bacteria</taxon>
        <taxon>Pseudomonadati</taxon>
        <taxon>Pseudomonadota</taxon>
        <taxon>Alphaproteobacteria</taxon>
        <taxon>Hyphomicrobiales</taxon>
        <taxon>Phyllobacteriaceae</taxon>
        <taxon>Mesorhizobium</taxon>
    </lineage>
</organism>
<comment type="caution">
    <text evidence="1">The sequence shown here is derived from an EMBL/GenBank/DDBJ whole genome shotgun (WGS) entry which is preliminary data.</text>
</comment>
<reference evidence="2" key="1">
    <citation type="journal article" date="2019" name="Int. J. Syst. Evol. Microbiol.">
        <title>The Global Catalogue of Microorganisms (GCM) 10K type strain sequencing project: providing services to taxonomists for standard genome sequencing and annotation.</title>
        <authorList>
            <consortium name="The Broad Institute Genomics Platform"/>
            <consortium name="The Broad Institute Genome Sequencing Center for Infectious Disease"/>
            <person name="Wu L."/>
            <person name="Ma J."/>
        </authorList>
    </citation>
    <scope>NUCLEOTIDE SEQUENCE [LARGE SCALE GENOMIC DNA]</scope>
    <source>
        <strain evidence="2">CGMCC 1.16226</strain>
    </source>
</reference>
<gene>
    <name evidence="1" type="ORF">ACFSQT_06720</name>
</gene>
<name>A0ABW4WB08_9HYPH</name>
<evidence type="ECO:0000313" key="2">
    <source>
        <dbReference type="Proteomes" id="UP001597349"/>
    </source>
</evidence>
<dbReference type="RefSeq" id="WP_379017681.1">
    <property type="nucleotide sequence ID" value="NZ_JBHUGY010000014.1"/>
</dbReference>
<accession>A0ABW4WB08</accession>
<dbReference type="Proteomes" id="UP001597349">
    <property type="component" value="Unassembled WGS sequence"/>
</dbReference>
<dbReference type="EMBL" id="JBHUGY010000014">
    <property type="protein sequence ID" value="MFD2052812.1"/>
    <property type="molecule type" value="Genomic_DNA"/>
</dbReference>
<sequence length="92" mass="10148">MKLLDIVGRLSELDEADTIYVSEPWTENSDAMVAPQPEGALVPAEAAKEGLTYFLEIHIAIEVTEGWVASLKEKPSLSAVCERLIYYATYDA</sequence>
<proteinExistence type="predicted"/>